<organism evidence="2 3">
    <name type="scientific">Streptomyces sp. 900105755</name>
    <dbReference type="NCBI Taxonomy" id="3154389"/>
    <lineage>
        <taxon>Bacteria</taxon>
        <taxon>Bacillati</taxon>
        <taxon>Actinomycetota</taxon>
        <taxon>Actinomycetes</taxon>
        <taxon>Kitasatosporales</taxon>
        <taxon>Streptomycetaceae</taxon>
        <taxon>Streptomyces</taxon>
    </lineage>
</organism>
<dbReference type="RefSeq" id="WP_351962761.1">
    <property type="nucleotide sequence ID" value="NZ_JBEOZM010000061.1"/>
</dbReference>
<proteinExistence type="predicted"/>
<sequence>MSAFVITAVPSDGSEVSVIGHELSRVAQYAQHAGSPAAAAVATVSLLAGALITVAGRDLVNGILRWMTSPAQRQLRWLLKHDYVEGKLTPQQVVDLTAAALEQEMRTHRAVLAPKSGDGGVPQREEPLPRTETESGGETSEAADGQ</sequence>
<evidence type="ECO:0000313" key="2">
    <source>
        <dbReference type="EMBL" id="MER6274551.1"/>
    </source>
</evidence>
<dbReference type="EMBL" id="JBEOZM010000061">
    <property type="protein sequence ID" value="MER6274551.1"/>
    <property type="molecule type" value="Genomic_DNA"/>
</dbReference>
<accession>A0ABV1TWZ2</accession>
<feature type="region of interest" description="Disordered" evidence="1">
    <location>
        <begin position="108"/>
        <end position="146"/>
    </location>
</feature>
<evidence type="ECO:0000256" key="1">
    <source>
        <dbReference type="SAM" id="MobiDB-lite"/>
    </source>
</evidence>
<evidence type="ECO:0008006" key="4">
    <source>
        <dbReference type="Google" id="ProtNLM"/>
    </source>
</evidence>
<keyword evidence="3" id="KW-1185">Reference proteome</keyword>
<gene>
    <name evidence="2" type="ORF">ABT211_46185</name>
</gene>
<protein>
    <recommendedName>
        <fullName evidence="4">SMODS and SLOG-associating 2TM effector domain-containing protein</fullName>
    </recommendedName>
</protein>
<reference evidence="2 3" key="1">
    <citation type="submission" date="2024-06" db="EMBL/GenBank/DDBJ databases">
        <title>The Natural Products Discovery Center: Release of the First 8490 Sequenced Strains for Exploring Actinobacteria Biosynthetic Diversity.</title>
        <authorList>
            <person name="Kalkreuter E."/>
            <person name="Kautsar S.A."/>
            <person name="Yang D."/>
            <person name="Bader C.D."/>
            <person name="Teijaro C.N."/>
            <person name="Fluegel L."/>
            <person name="Davis C.M."/>
            <person name="Simpson J.R."/>
            <person name="Lauterbach L."/>
            <person name="Steele A.D."/>
            <person name="Gui C."/>
            <person name="Meng S."/>
            <person name="Li G."/>
            <person name="Viehrig K."/>
            <person name="Ye F."/>
            <person name="Su P."/>
            <person name="Kiefer A.F."/>
            <person name="Nichols A."/>
            <person name="Cepeda A.J."/>
            <person name="Yan W."/>
            <person name="Fan B."/>
            <person name="Jiang Y."/>
            <person name="Adhikari A."/>
            <person name="Zheng C.-J."/>
            <person name="Schuster L."/>
            <person name="Cowan T.M."/>
            <person name="Smanski M.J."/>
            <person name="Chevrette M.G."/>
            <person name="De Carvalho L.P.S."/>
            <person name="Shen B."/>
        </authorList>
    </citation>
    <scope>NUCLEOTIDE SEQUENCE [LARGE SCALE GENOMIC DNA]</scope>
    <source>
        <strain evidence="2 3">NPDC001694</strain>
    </source>
</reference>
<name>A0ABV1TWZ2_9ACTN</name>
<evidence type="ECO:0000313" key="3">
    <source>
        <dbReference type="Proteomes" id="UP001490365"/>
    </source>
</evidence>
<feature type="compositionally biased region" description="Basic and acidic residues" evidence="1">
    <location>
        <begin position="123"/>
        <end position="133"/>
    </location>
</feature>
<dbReference type="Proteomes" id="UP001490365">
    <property type="component" value="Unassembled WGS sequence"/>
</dbReference>
<comment type="caution">
    <text evidence="2">The sequence shown here is derived from an EMBL/GenBank/DDBJ whole genome shotgun (WGS) entry which is preliminary data.</text>
</comment>